<comment type="caution">
    <text evidence="3">The sequence shown here is derived from an EMBL/GenBank/DDBJ whole genome shotgun (WGS) entry which is preliminary data.</text>
</comment>
<evidence type="ECO:0000313" key="4">
    <source>
        <dbReference type="Proteomes" id="UP001214854"/>
    </source>
</evidence>
<dbReference type="RefSeq" id="WP_272746863.1">
    <property type="nucleotide sequence ID" value="NZ_JAQQKX010000002.1"/>
</dbReference>
<dbReference type="SUPFAM" id="SSF54637">
    <property type="entry name" value="Thioesterase/thiol ester dehydrase-isomerase"/>
    <property type="match status" value="1"/>
</dbReference>
<dbReference type="Pfam" id="PF13279">
    <property type="entry name" value="4HBT_2"/>
    <property type="match status" value="1"/>
</dbReference>
<dbReference type="InterPro" id="IPR050563">
    <property type="entry name" value="4-hydroxybenzoyl-CoA_TE"/>
</dbReference>
<evidence type="ECO:0000256" key="1">
    <source>
        <dbReference type="ARBA" id="ARBA00005953"/>
    </source>
</evidence>
<evidence type="ECO:0000313" key="3">
    <source>
        <dbReference type="EMBL" id="MDC7682371.1"/>
    </source>
</evidence>
<dbReference type="InterPro" id="IPR006684">
    <property type="entry name" value="YbgC/YbaW"/>
</dbReference>
<sequence>MHNRFDGTTFVTTLKVRDSECDAQGVVNNANYLVYMEYARHEFLEAQGVTFADLVRDQVYLMVAHLEIDFVNSLSGGQVFDVESTVSRKGAKAIFDQRIVRVSDKAVCIRARVEVIAKINGKLTRGEFFDRFMPK</sequence>
<dbReference type="Proteomes" id="UP001214854">
    <property type="component" value="Unassembled WGS sequence"/>
</dbReference>
<dbReference type="PANTHER" id="PTHR31793">
    <property type="entry name" value="4-HYDROXYBENZOYL-COA THIOESTERASE FAMILY MEMBER"/>
    <property type="match status" value="1"/>
</dbReference>
<comment type="similarity">
    <text evidence="1">Belongs to the 4-hydroxybenzoyl-CoA thioesterase family.</text>
</comment>
<dbReference type="EMBL" id="JAQQKX010000002">
    <property type="protein sequence ID" value="MDC7682371.1"/>
    <property type="molecule type" value="Genomic_DNA"/>
</dbReference>
<dbReference type="InterPro" id="IPR029069">
    <property type="entry name" value="HotDog_dom_sf"/>
</dbReference>
<dbReference type="PANTHER" id="PTHR31793:SF27">
    <property type="entry name" value="NOVEL THIOESTERASE SUPERFAMILY DOMAIN AND SAPOSIN A-TYPE DOMAIN CONTAINING PROTEIN (0610012H03RIK)"/>
    <property type="match status" value="1"/>
</dbReference>
<accession>A0ABT5HSD0</accession>
<dbReference type="PIRSF" id="PIRSF003230">
    <property type="entry name" value="YbgC"/>
    <property type="match status" value="1"/>
</dbReference>
<keyword evidence="4" id="KW-1185">Reference proteome</keyword>
<gene>
    <name evidence="3" type="ORF">PQU92_03735</name>
</gene>
<proteinExistence type="inferred from homology"/>
<protein>
    <submittedName>
        <fullName evidence="3">Acyl-CoA thioesterase</fullName>
    </submittedName>
</protein>
<reference evidence="3 4" key="1">
    <citation type="submission" date="2023-01" db="EMBL/GenBank/DDBJ databases">
        <title>Novel species of the genus Asticcacaulis isolated from rivers.</title>
        <authorList>
            <person name="Lu H."/>
        </authorList>
    </citation>
    <scope>NUCLEOTIDE SEQUENCE [LARGE SCALE GENOMIC DNA]</scope>
    <source>
        <strain evidence="3 4">BYS171W</strain>
    </source>
</reference>
<dbReference type="Gene3D" id="3.10.129.10">
    <property type="entry name" value="Hotdog Thioesterase"/>
    <property type="match status" value="1"/>
</dbReference>
<dbReference type="CDD" id="cd00586">
    <property type="entry name" value="4HBT"/>
    <property type="match status" value="1"/>
</dbReference>
<name>A0ABT5HSD0_9CAUL</name>
<organism evidence="3 4">
    <name type="scientific">Asticcacaulis aquaticus</name>
    <dbReference type="NCBI Taxonomy" id="2984212"/>
    <lineage>
        <taxon>Bacteria</taxon>
        <taxon>Pseudomonadati</taxon>
        <taxon>Pseudomonadota</taxon>
        <taxon>Alphaproteobacteria</taxon>
        <taxon>Caulobacterales</taxon>
        <taxon>Caulobacteraceae</taxon>
        <taxon>Asticcacaulis</taxon>
    </lineage>
</organism>
<keyword evidence="2" id="KW-0378">Hydrolase</keyword>
<evidence type="ECO:0000256" key="2">
    <source>
        <dbReference type="ARBA" id="ARBA00022801"/>
    </source>
</evidence>